<dbReference type="InterPro" id="IPR046257">
    <property type="entry name" value="DUF6290"/>
</dbReference>
<comment type="caution">
    <text evidence="1">The sequence shown here is derived from an EMBL/GenBank/DDBJ whole genome shotgun (WGS) entry which is preliminary data.</text>
</comment>
<dbReference type="EMBL" id="LAZR01034889">
    <property type="protein sequence ID" value="KKL29015.1"/>
    <property type="molecule type" value="Genomic_DNA"/>
</dbReference>
<reference evidence="1" key="1">
    <citation type="journal article" date="2015" name="Nature">
        <title>Complex archaea that bridge the gap between prokaryotes and eukaryotes.</title>
        <authorList>
            <person name="Spang A."/>
            <person name="Saw J.H."/>
            <person name="Jorgensen S.L."/>
            <person name="Zaremba-Niedzwiedzka K."/>
            <person name="Martijn J."/>
            <person name="Lind A.E."/>
            <person name="van Eijk R."/>
            <person name="Schleper C."/>
            <person name="Guy L."/>
            <person name="Ettema T.J."/>
        </authorList>
    </citation>
    <scope>NUCLEOTIDE SEQUENCE</scope>
</reference>
<dbReference type="AlphaFoldDB" id="A0A0F9C4C6"/>
<protein>
    <submittedName>
        <fullName evidence="1">Uncharacterized protein</fullName>
    </submittedName>
</protein>
<dbReference type="Pfam" id="PF19807">
    <property type="entry name" value="DUF6290"/>
    <property type="match status" value="1"/>
</dbReference>
<evidence type="ECO:0000313" key="1">
    <source>
        <dbReference type="EMBL" id="KKL29015.1"/>
    </source>
</evidence>
<gene>
    <name evidence="1" type="ORF">LCGC14_2369380</name>
</gene>
<organism evidence="1">
    <name type="scientific">marine sediment metagenome</name>
    <dbReference type="NCBI Taxonomy" id="412755"/>
    <lineage>
        <taxon>unclassified sequences</taxon>
        <taxon>metagenomes</taxon>
        <taxon>ecological metagenomes</taxon>
    </lineage>
</organism>
<name>A0A0F9C4C6_9ZZZZ</name>
<accession>A0A0F9C4C6</accession>
<sequence length="69" mass="8005">MGVTSIRFNENEEAALNYLKNVLHYDASTLIKKALWEMYEDIKDKEMVNRFEKEEDAGNTSFSAITDLL</sequence>
<proteinExistence type="predicted"/>